<dbReference type="InterPro" id="IPR050396">
    <property type="entry name" value="Glycosyltr_51/Transpeptidase"/>
</dbReference>
<comment type="catalytic activity">
    <reaction evidence="12">
        <text>Preferential cleavage: (Ac)2-L-Lys-D-Ala-|-D-Ala. Also transpeptidation of peptidyl-alanyl moieties that are N-acyl substituents of D-alanine.</text>
        <dbReference type="EC" id="3.4.16.4"/>
    </reaction>
</comment>
<dbReference type="Pfam" id="PF00905">
    <property type="entry name" value="Transpeptidase"/>
    <property type="match status" value="1"/>
</dbReference>
<evidence type="ECO:0000313" key="17">
    <source>
        <dbReference type="EMBL" id="SDS71746.1"/>
    </source>
</evidence>
<comment type="similarity">
    <text evidence="1">In the C-terminal section; belongs to the transpeptidase family.</text>
</comment>
<dbReference type="AlphaFoldDB" id="A0A1H1UHT3"/>
<dbReference type="FunFam" id="1.10.3810.10:FF:000001">
    <property type="entry name" value="Penicillin-binding protein 1A"/>
    <property type="match status" value="1"/>
</dbReference>
<dbReference type="GO" id="GO:0030288">
    <property type="term" value="C:outer membrane-bounded periplasmic space"/>
    <property type="evidence" value="ECO:0007669"/>
    <property type="project" value="TreeGrafter"/>
</dbReference>
<evidence type="ECO:0000256" key="14">
    <source>
        <dbReference type="SAM" id="MobiDB-lite"/>
    </source>
</evidence>
<dbReference type="GO" id="GO:0009252">
    <property type="term" value="P:peptidoglycan biosynthetic process"/>
    <property type="evidence" value="ECO:0007669"/>
    <property type="project" value="UniProtKB-KW"/>
</dbReference>
<evidence type="ECO:0000256" key="13">
    <source>
        <dbReference type="ARBA" id="ARBA00049902"/>
    </source>
</evidence>
<sequence length="753" mass="80147">MSRRRPHVTFGSVVSHLGVIVVVSVVLGVLTAGLAVPVVGALGLGTKAAADSMKNLPEELKAEPLAQRTRVLDSKGDVIATFYAENRVNVELSEVAPIMRRAIVAIEDYRFFQHGALDLKGTLRAFVNNQTGDSTQGGSSITQQMAKMTLLTQAKTDEARAAATENTYQRKIQELRHAIAFEENYSKSWILERYLNLAYFGDGAYGIQAAARHYFSVPASELNAKQAATLAGLVKNPVGFDPTRFPDRTRARRDVVLQRMGELDVITPARAEKLSTQKLGLKVSRTRNGCLGTQAPFFCDYVRRYLLADPALGRTVADRDALLKNGGLTIKTTLDLDYQRAADAATADAVDPTDTAIGALAMVQPGTGEVRAVSQSRPMGREKSKGETYLNYAVDTQYGDANGFQAGSTFKAFVLAAALEQGIPVSTTINSPETISIPQNRFSTCEGQYPITSPWEPSNSTTSGSKNLTTGTRESVNTFFAQLEERTGLCEPYALAKAMGIDLTDPGLERVPSFVLGIADTSPLELATAYATFAARGTHCDARPVTQVLNSDGKVFKDYPAKCEQVIKQSTADNVNAILRGVLQPGGFGQALALDKPSAGKTGTINSNMAVWFAGYTPTMSTAAMIAGADQDGNWVTLNNQTVGGSYVYSAAGSTLAGPMWASAMRAISGGLPYEDFTTPSSTPEAPIQVGIDDVKGLKPEKAAELLSLEGFLVSIGTPQQSDERKGRVAGTSPSAGMAAPRGTAITIYPSAG</sequence>
<dbReference type="InterPro" id="IPR001460">
    <property type="entry name" value="PCN-bd_Tpept"/>
</dbReference>
<keyword evidence="11" id="KW-0961">Cell wall biogenesis/degradation</keyword>
<feature type="domain" description="PASTA" evidence="16">
    <location>
        <begin position="686"/>
        <end position="752"/>
    </location>
</feature>
<dbReference type="Gene3D" id="3.30.10.20">
    <property type="match status" value="1"/>
</dbReference>
<keyword evidence="6" id="KW-0808">Transferase</keyword>
<keyword evidence="18" id="KW-1185">Reference proteome</keyword>
<keyword evidence="4" id="KW-0645">Protease</keyword>
<keyword evidence="10" id="KW-0511">Multifunctional enzyme</keyword>
<dbReference type="STRING" id="642780.SAMN04488570_2521"/>
<dbReference type="CDD" id="cd06577">
    <property type="entry name" value="PASTA_pknB"/>
    <property type="match status" value="1"/>
</dbReference>
<evidence type="ECO:0000256" key="2">
    <source>
        <dbReference type="ARBA" id="ARBA00007739"/>
    </source>
</evidence>
<keyword evidence="9" id="KW-0573">Peptidoglycan synthesis</keyword>
<evidence type="ECO:0000256" key="11">
    <source>
        <dbReference type="ARBA" id="ARBA00023316"/>
    </source>
</evidence>
<reference evidence="18" key="1">
    <citation type="submission" date="2016-10" db="EMBL/GenBank/DDBJ databases">
        <authorList>
            <person name="Varghese N."/>
            <person name="Submissions S."/>
        </authorList>
    </citation>
    <scope>NUCLEOTIDE SEQUENCE [LARGE SCALE GENOMIC DNA]</scope>
    <source>
        <strain evidence="18">DSM 22127</strain>
    </source>
</reference>
<protein>
    <submittedName>
        <fullName evidence="17">Membrane carboxypeptidase (Penicillin-binding protein)</fullName>
    </submittedName>
</protein>
<gene>
    <name evidence="17" type="ORF">SAMN04488570_2521</name>
</gene>
<keyword evidence="3 17" id="KW-0121">Carboxypeptidase</keyword>
<dbReference type="PANTHER" id="PTHR32282">
    <property type="entry name" value="BINDING PROTEIN TRANSPEPTIDASE, PUTATIVE-RELATED"/>
    <property type="match status" value="1"/>
</dbReference>
<dbReference type="InterPro" id="IPR036950">
    <property type="entry name" value="PBP_transglycosylase"/>
</dbReference>
<feature type="compositionally biased region" description="Polar residues" evidence="14">
    <location>
        <begin position="455"/>
        <end position="469"/>
    </location>
</feature>
<dbReference type="SUPFAM" id="SSF53955">
    <property type="entry name" value="Lysozyme-like"/>
    <property type="match status" value="1"/>
</dbReference>
<dbReference type="Gene3D" id="1.10.3810.10">
    <property type="entry name" value="Biosynthetic peptidoglycan transglycosylase-like"/>
    <property type="match status" value="1"/>
</dbReference>
<keyword evidence="15" id="KW-1133">Transmembrane helix</keyword>
<keyword evidence="7" id="KW-0378">Hydrolase</keyword>
<evidence type="ECO:0000256" key="1">
    <source>
        <dbReference type="ARBA" id="ARBA00007090"/>
    </source>
</evidence>
<dbReference type="PROSITE" id="PS51178">
    <property type="entry name" value="PASTA"/>
    <property type="match status" value="1"/>
</dbReference>
<dbReference type="GO" id="GO:0006508">
    <property type="term" value="P:proteolysis"/>
    <property type="evidence" value="ECO:0007669"/>
    <property type="project" value="UniProtKB-KW"/>
</dbReference>
<evidence type="ECO:0000256" key="7">
    <source>
        <dbReference type="ARBA" id="ARBA00022801"/>
    </source>
</evidence>
<dbReference type="GO" id="GO:0008955">
    <property type="term" value="F:peptidoglycan glycosyltransferase activity"/>
    <property type="evidence" value="ECO:0007669"/>
    <property type="project" value="UniProtKB-EC"/>
</dbReference>
<keyword evidence="15" id="KW-0472">Membrane</keyword>
<dbReference type="Proteomes" id="UP000198859">
    <property type="component" value="Chromosome I"/>
</dbReference>
<dbReference type="Gene3D" id="3.40.710.10">
    <property type="entry name" value="DD-peptidase/beta-lactamase superfamily"/>
    <property type="match status" value="1"/>
</dbReference>
<dbReference type="SUPFAM" id="SSF56601">
    <property type="entry name" value="beta-lactamase/transpeptidase-like"/>
    <property type="match status" value="1"/>
</dbReference>
<dbReference type="RefSeq" id="WP_091730197.1">
    <property type="nucleotide sequence ID" value="NZ_LT629757.1"/>
</dbReference>
<keyword evidence="8" id="KW-0133">Cell shape</keyword>
<dbReference type="InterPro" id="IPR012338">
    <property type="entry name" value="Beta-lactam/transpept-like"/>
</dbReference>
<evidence type="ECO:0000256" key="4">
    <source>
        <dbReference type="ARBA" id="ARBA00022670"/>
    </source>
</evidence>
<name>A0A1H1UHT3_9ACTN</name>
<dbReference type="OrthoDB" id="9766909at2"/>
<evidence type="ECO:0000313" key="18">
    <source>
        <dbReference type="Proteomes" id="UP000198859"/>
    </source>
</evidence>
<proteinExistence type="inferred from homology"/>
<comment type="similarity">
    <text evidence="2">In the N-terminal section; belongs to the glycosyltransferase 51 family.</text>
</comment>
<organism evidence="17 18">
    <name type="scientific">Nocardioides scoriae</name>
    <dbReference type="NCBI Taxonomy" id="642780"/>
    <lineage>
        <taxon>Bacteria</taxon>
        <taxon>Bacillati</taxon>
        <taxon>Actinomycetota</taxon>
        <taxon>Actinomycetes</taxon>
        <taxon>Propionibacteriales</taxon>
        <taxon>Nocardioidaceae</taxon>
        <taxon>Nocardioides</taxon>
    </lineage>
</organism>
<evidence type="ECO:0000256" key="15">
    <source>
        <dbReference type="SAM" id="Phobius"/>
    </source>
</evidence>
<dbReference type="Pfam" id="PF03793">
    <property type="entry name" value="PASTA"/>
    <property type="match status" value="1"/>
</dbReference>
<evidence type="ECO:0000256" key="10">
    <source>
        <dbReference type="ARBA" id="ARBA00023268"/>
    </source>
</evidence>
<keyword evidence="5" id="KW-0328">Glycosyltransferase</keyword>
<comment type="catalytic activity">
    <reaction evidence="13">
        <text>[GlcNAc-(1-&gt;4)-Mur2Ac(oyl-L-Ala-gamma-D-Glu-L-Lys-D-Ala-D-Ala)](n)-di-trans,octa-cis-undecaprenyl diphosphate + beta-D-GlcNAc-(1-&gt;4)-Mur2Ac(oyl-L-Ala-gamma-D-Glu-L-Lys-D-Ala-D-Ala)-di-trans,octa-cis-undecaprenyl diphosphate = [GlcNAc-(1-&gt;4)-Mur2Ac(oyl-L-Ala-gamma-D-Glu-L-Lys-D-Ala-D-Ala)](n+1)-di-trans,octa-cis-undecaprenyl diphosphate + di-trans,octa-cis-undecaprenyl diphosphate + H(+)</text>
        <dbReference type="Rhea" id="RHEA:23708"/>
        <dbReference type="Rhea" id="RHEA-COMP:9602"/>
        <dbReference type="Rhea" id="RHEA-COMP:9603"/>
        <dbReference type="ChEBI" id="CHEBI:15378"/>
        <dbReference type="ChEBI" id="CHEBI:58405"/>
        <dbReference type="ChEBI" id="CHEBI:60033"/>
        <dbReference type="ChEBI" id="CHEBI:78435"/>
        <dbReference type="EC" id="2.4.99.28"/>
    </reaction>
</comment>
<dbReference type="GO" id="GO:0009002">
    <property type="term" value="F:serine-type D-Ala-D-Ala carboxypeptidase activity"/>
    <property type="evidence" value="ECO:0007669"/>
    <property type="project" value="UniProtKB-EC"/>
</dbReference>
<dbReference type="PANTHER" id="PTHR32282:SF33">
    <property type="entry name" value="PEPTIDOGLYCAN GLYCOSYLTRANSFERASE"/>
    <property type="match status" value="1"/>
</dbReference>
<dbReference type="InterPro" id="IPR005543">
    <property type="entry name" value="PASTA_dom"/>
</dbReference>
<dbReference type="InterPro" id="IPR001264">
    <property type="entry name" value="Glyco_trans_51"/>
</dbReference>
<evidence type="ECO:0000259" key="16">
    <source>
        <dbReference type="PROSITE" id="PS51178"/>
    </source>
</evidence>
<evidence type="ECO:0000256" key="6">
    <source>
        <dbReference type="ARBA" id="ARBA00022679"/>
    </source>
</evidence>
<evidence type="ECO:0000256" key="3">
    <source>
        <dbReference type="ARBA" id="ARBA00022645"/>
    </source>
</evidence>
<dbReference type="GO" id="GO:0008360">
    <property type="term" value="P:regulation of cell shape"/>
    <property type="evidence" value="ECO:0007669"/>
    <property type="project" value="UniProtKB-KW"/>
</dbReference>
<dbReference type="EMBL" id="LT629757">
    <property type="protein sequence ID" value="SDS71746.1"/>
    <property type="molecule type" value="Genomic_DNA"/>
</dbReference>
<keyword evidence="15" id="KW-0812">Transmembrane</keyword>
<dbReference type="GO" id="GO:0071555">
    <property type="term" value="P:cell wall organization"/>
    <property type="evidence" value="ECO:0007669"/>
    <property type="project" value="UniProtKB-KW"/>
</dbReference>
<feature type="transmembrane region" description="Helical" evidence="15">
    <location>
        <begin position="12"/>
        <end position="45"/>
    </location>
</feature>
<feature type="region of interest" description="Disordered" evidence="14">
    <location>
        <begin position="450"/>
        <end position="469"/>
    </location>
</feature>
<feature type="region of interest" description="Disordered" evidence="14">
    <location>
        <begin position="718"/>
        <end position="742"/>
    </location>
</feature>
<dbReference type="Pfam" id="PF00912">
    <property type="entry name" value="Transgly"/>
    <property type="match status" value="1"/>
</dbReference>
<evidence type="ECO:0000256" key="9">
    <source>
        <dbReference type="ARBA" id="ARBA00022984"/>
    </source>
</evidence>
<evidence type="ECO:0000256" key="5">
    <source>
        <dbReference type="ARBA" id="ARBA00022676"/>
    </source>
</evidence>
<dbReference type="GO" id="GO:0008658">
    <property type="term" value="F:penicillin binding"/>
    <property type="evidence" value="ECO:0007669"/>
    <property type="project" value="InterPro"/>
</dbReference>
<accession>A0A1H1UHT3</accession>
<evidence type="ECO:0000256" key="8">
    <source>
        <dbReference type="ARBA" id="ARBA00022960"/>
    </source>
</evidence>
<evidence type="ECO:0000256" key="12">
    <source>
        <dbReference type="ARBA" id="ARBA00034000"/>
    </source>
</evidence>
<dbReference type="InterPro" id="IPR023346">
    <property type="entry name" value="Lysozyme-like_dom_sf"/>
</dbReference>